<name>A0AAW2ZP94_9EUKA</name>
<comment type="caution">
    <text evidence="1">The sequence shown here is derived from an EMBL/GenBank/DDBJ whole genome shotgun (WGS) entry which is preliminary data.</text>
</comment>
<protein>
    <submittedName>
        <fullName evidence="1">BGLU43</fullName>
    </submittedName>
</protein>
<dbReference type="Proteomes" id="UP001431209">
    <property type="component" value="Unassembled WGS sequence"/>
</dbReference>
<reference evidence="1 2" key="1">
    <citation type="submission" date="2024-03" db="EMBL/GenBank/DDBJ databases">
        <title>The Acrasis kona genome and developmental transcriptomes reveal deep origins of eukaryotic multicellular pathways.</title>
        <authorList>
            <person name="Sheikh S."/>
            <person name="Fu C.-J."/>
            <person name="Brown M.W."/>
            <person name="Baldauf S.L."/>
        </authorList>
    </citation>
    <scope>NUCLEOTIDE SEQUENCE [LARGE SCALE GENOMIC DNA]</scope>
    <source>
        <strain evidence="1 2">ATCC MYA-3509</strain>
    </source>
</reference>
<evidence type="ECO:0000313" key="2">
    <source>
        <dbReference type="Proteomes" id="UP001431209"/>
    </source>
</evidence>
<proteinExistence type="predicted"/>
<dbReference type="EMBL" id="JAOPGA020001705">
    <property type="protein sequence ID" value="KAL0490620.1"/>
    <property type="molecule type" value="Genomic_DNA"/>
</dbReference>
<dbReference type="AlphaFoldDB" id="A0AAW2ZP94"/>
<sequence>MFKKLLTKLRRMRAYLSKAPQCASCGLSNLKRGSLFIVPVSNWSIDDTIQTPVKIERPEFTEEEIRRMKWATIRYNETYVQRRALKLNCGLWVKPSATQSRT</sequence>
<gene>
    <name evidence="1" type="ORF">AKO1_003419</name>
</gene>
<keyword evidence="2" id="KW-1185">Reference proteome</keyword>
<accession>A0AAW2ZP94</accession>
<organism evidence="1 2">
    <name type="scientific">Acrasis kona</name>
    <dbReference type="NCBI Taxonomy" id="1008807"/>
    <lineage>
        <taxon>Eukaryota</taxon>
        <taxon>Discoba</taxon>
        <taxon>Heterolobosea</taxon>
        <taxon>Tetramitia</taxon>
        <taxon>Eutetramitia</taxon>
        <taxon>Acrasidae</taxon>
        <taxon>Acrasis</taxon>
    </lineage>
</organism>
<evidence type="ECO:0000313" key="1">
    <source>
        <dbReference type="EMBL" id="KAL0490620.1"/>
    </source>
</evidence>